<comment type="caution">
    <text evidence="2">The sequence shown here is derived from an EMBL/GenBank/DDBJ whole genome shotgun (WGS) entry which is preliminary data.</text>
</comment>
<keyword evidence="1" id="KW-0812">Transmembrane</keyword>
<dbReference type="Proteomes" id="UP000626656">
    <property type="component" value="Unassembled WGS sequence"/>
</dbReference>
<sequence length="87" mass="9831">MVYCVSLILVNEPVLMVPFEILISSTVNDPFLMASLKLKVIVLVAVFLPPLPVIVKVGVVDMIYFSIVGYKFVFLADLIKQWNFKKI</sequence>
<accession>A0ABN7G855</accession>
<reference evidence="2 3" key="1">
    <citation type="submission" date="2020-05" db="EMBL/GenBank/DDBJ databases">
        <authorList>
            <person name="Petersen J."/>
            <person name="Sayavedra L."/>
        </authorList>
    </citation>
    <scope>NUCLEOTIDE SEQUENCE [LARGE SCALE GENOMIC DNA]</scope>
    <source>
        <strain evidence="2">B azoricus SOX ET2 1586I</strain>
    </source>
</reference>
<organism evidence="2 3">
    <name type="scientific">Bathymodiolus thermophilus thioautotrophic gill symbiont</name>
    <dbReference type="NCBI Taxonomy" id="2360"/>
    <lineage>
        <taxon>Bacteria</taxon>
        <taxon>Pseudomonadati</taxon>
        <taxon>Pseudomonadota</taxon>
        <taxon>Gammaproteobacteria</taxon>
        <taxon>sulfur-oxidizing symbionts</taxon>
    </lineage>
</organism>
<keyword evidence="3" id="KW-1185">Reference proteome</keyword>
<name>A0ABN7G855_9GAMM</name>
<keyword evidence="1" id="KW-1133">Transmembrane helix</keyword>
<proteinExistence type="predicted"/>
<protein>
    <submittedName>
        <fullName evidence="2">Uncharacterized protein</fullName>
    </submittedName>
</protein>
<feature type="transmembrane region" description="Helical" evidence="1">
    <location>
        <begin position="63"/>
        <end position="79"/>
    </location>
</feature>
<evidence type="ECO:0000256" key="1">
    <source>
        <dbReference type="SAM" id="Phobius"/>
    </source>
</evidence>
<keyword evidence="1" id="KW-0472">Membrane</keyword>
<gene>
    <name evidence="2" type="ORF">AZO1586I_152</name>
</gene>
<evidence type="ECO:0000313" key="3">
    <source>
        <dbReference type="Proteomes" id="UP000626656"/>
    </source>
</evidence>
<dbReference type="EMBL" id="CAHJWF010000040">
    <property type="protein sequence ID" value="CAB5497319.1"/>
    <property type="molecule type" value="Genomic_DNA"/>
</dbReference>
<evidence type="ECO:0000313" key="2">
    <source>
        <dbReference type="EMBL" id="CAB5497319.1"/>
    </source>
</evidence>